<keyword evidence="3" id="KW-1003">Cell membrane</keyword>
<reference evidence="14 15" key="1">
    <citation type="submission" date="2015-12" db="EMBL/GenBank/DDBJ databases">
        <title>The genome of Folsomia candida.</title>
        <authorList>
            <person name="Faddeeva A."/>
            <person name="Derks M.F."/>
            <person name="Anvar Y."/>
            <person name="Smit S."/>
            <person name="Van Straalen N."/>
            <person name="Roelofs D."/>
        </authorList>
    </citation>
    <scope>NUCLEOTIDE SEQUENCE [LARGE SCALE GENOMIC DNA]</scope>
    <source>
        <strain evidence="14 15">VU population</strain>
        <tissue evidence="14">Whole body</tissue>
    </source>
</reference>
<evidence type="ECO:0000256" key="9">
    <source>
        <dbReference type="ARBA" id="ARBA00023180"/>
    </source>
</evidence>
<evidence type="ECO:0000256" key="11">
    <source>
        <dbReference type="ARBA" id="ARBA00023303"/>
    </source>
</evidence>
<feature type="domain" description="Ionotropic glutamate receptor L-glutamate and glycine-binding" evidence="13">
    <location>
        <begin position="216"/>
        <end position="324"/>
    </location>
</feature>
<dbReference type="AlphaFoldDB" id="A0A226E907"/>
<dbReference type="InterPro" id="IPR019594">
    <property type="entry name" value="Glu/Gly-bd"/>
</dbReference>
<dbReference type="Gene3D" id="3.40.190.10">
    <property type="entry name" value="Periplasmic binding protein-like II"/>
    <property type="match status" value="1"/>
</dbReference>
<dbReference type="Gene3D" id="1.10.287.70">
    <property type="match status" value="1"/>
</dbReference>
<dbReference type="InterPro" id="IPR052192">
    <property type="entry name" value="Insect_Ionotropic_Sensory_Rcpt"/>
</dbReference>
<sequence length="511" mass="58224">MWYLPQPDRTPKENQIKLMHDPIFQQEITIFLKKSIFTHLSHCDLVWTHYKNNERTNQDLSQESDEILVQRQIDLNSATTRLHSGAENVPKLRTAICSVVIIISTTSAYDSNNPGLQLFQTLTPHFLPLTRKDEDYYIFFGQNELMASPEFGLKIKYKIGFYLDERSILVKTMHPDQNGGKPQLITLLNLDENTSHHLSQIFPDLTKNHFGRCIKMSIPKAPFRIQIHKVESNGDEKYHPKRGYYVTWLEGAMKKLNFTYDMSLSSFDGGTGVQLKNGTWAGAVGDVYNEVAEIAFVIAHIYSRNQYVEWSAPLSYEWIIFVCHSPEVIYSAEAIVWPLRFDSWILFGSCTLFSGIVVKLLFLVPVLDSRNGGQLASKRASSWSVSKIVWYICKSVLEQDAPQPDKEFSWIRAFCGFWLLFVAVGTTAYRAKLVSVLAFPIHSWVPETFEELAESNFMTGLNVVGRGGAAYDLFRSSTSPTFVTIMKKLSLHPNSLECITKAAKEDFCCCI</sequence>
<evidence type="ECO:0000256" key="6">
    <source>
        <dbReference type="ARBA" id="ARBA00023065"/>
    </source>
</evidence>
<accession>A0A226E907</accession>
<evidence type="ECO:0000256" key="3">
    <source>
        <dbReference type="ARBA" id="ARBA00022475"/>
    </source>
</evidence>
<keyword evidence="4 12" id="KW-0812">Transmembrane</keyword>
<keyword evidence="8 14" id="KW-0675">Receptor</keyword>
<evidence type="ECO:0000256" key="10">
    <source>
        <dbReference type="ARBA" id="ARBA00023286"/>
    </source>
</evidence>
<evidence type="ECO:0000313" key="15">
    <source>
        <dbReference type="Proteomes" id="UP000198287"/>
    </source>
</evidence>
<evidence type="ECO:0000259" key="13">
    <source>
        <dbReference type="Pfam" id="PF10613"/>
    </source>
</evidence>
<evidence type="ECO:0000313" key="14">
    <source>
        <dbReference type="EMBL" id="OXA54043.1"/>
    </source>
</evidence>
<protein>
    <submittedName>
        <fullName evidence="14">Glutamate receptor ionotropic, delta-1</fullName>
    </submittedName>
</protein>
<keyword evidence="15" id="KW-1185">Reference proteome</keyword>
<evidence type="ECO:0000256" key="7">
    <source>
        <dbReference type="ARBA" id="ARBA00023136"/>
    </source>
</evidence>
<keyword evidence="2" id="KW-0813">Transport</keyword>
<dbReference type="Proteomes" id="UP000198287">
    <property type="component" value="Unassembled WGS sequence"/>
</dbReference>
<dbReference type="SUPFAM" id="SSF53850">
    <property type="entry name" value="Periplasmic binding protein-like II"/>
    <property type="match status" value="1"/>
</dbReference>
<evidence type="ECO:0000256" key="12">
    <source>
        <dbReference type="SAM" id="Phobius"/>
    </source>
</evidence>
<keyword evidence="10" id="KW-1071">Ligand-gated ion channel</keyword>
<keyword evidence="6" id="KW-0406">Ion transport</keyword>
<dbReference type="Pfam" id="PF10613">
    <property type="entry name" value="Lig_chan-Glu_bd"/>
    <property type="match status" value="1"/>
</dbReference>
<evidence type="ECO:0000256" key="2">
    <source>
        <dbReference type="ARBA" id="ARBA00022448"/>
    </source>
</evidence>
<name>A0A226E907_FOLCA</name>
<proteinExistence type="predicted"/>
<dbReference type="GO" id="GO:0005886">
    <property type="term" value="C:plasma membrane"/>
    <property type="evidence" value="ECO:0007669"/>
    <property type="project" value="UniProtKB-SubCell"/>
</dbReference>
<dbReference type="OrthoDB" id="6506757at2759"/>
<feature type="transmembrane region" description="Helical" evidence="12">
    <location>
        <begin position="410"/>
        <end position="429"/>
    </location>
</feature>
<evidence type="ECO:0000256" key="5">
    <source>
        <dbReference type="ARBA" id="ARBA00022989"/>
    </source>
</evidence>
<dbReference type="GO" id="GO:0015276">
    <property type="term" value="F:ligand-gated monoatomic ion channel activity"/>
    <property type="evidence" value="ECO:0007669"/>
    <property type="project" value="InterPro"/>
</dbReference>
<keyword evidence="7 12" id="KW-0472">Membrane</keyword>
<evidence type="ECO:0000256" key="8">
    <source>
        <dbReference type="ARBA" id="ARBA00023170"/>
    </source>
</evidence>
<organism evidence="14 15">
    <name type="scientific">Folsomia candida</name>
    <name type="common">Springtail</name>
    <dbReference type="NCBI Taxonomy" id="158441"/>
    <lineage>
        <taxon>Eukaryota</taxon>
        <taxon>Metazoa</taxon>
        <taxon>Ecdysozoa</taxon>
        <taxon>Arthropoda</taxon>
        <taxon>Hexapoda</taxon>
        <taxon>Collembola</taxon>
        <taxon>Entomobryomorpha</taxon>
        <taxon>Isotomoidea</taxon>
        <taxon>Isotomidae</taxon>
        <taxon>Proisotominae</taxon>
        <taxon>Folsomia</taxon>
    </lineage>
</organism>
<feature type="transmembrane region" description="Helical" evidence="12">
    <location>
        <begin position="344"/>
        <end position="367"/>
    </location>
</feature>
<evidence type="ECO:0000256" key="4">
    <source>
        <dbReference type="ARBA" id="ARBA00022692"/>
    </source>
</evidence>
<comment type="caution">
    <text evidence="14">The sequence shown here is derived from an EMBL/GenBank/DDBJ whole genome shotgun (WGS) entry which is preliminary data.</text>
</comment>
<dbReference type="PANTHER" id="PTHR42643:SF24">
    <property type="entry name" value="IONOTROPIC RECEPTOR 60A"/>
    <property type="match status" value="1"/>
</dbReference>
<evidence type="ECO:0000256" key="1">
    <source>
        <dbReference type="ARBA" id="ARBA00004651"/>
    </source>
</evidence>
<dbReference type="PANTHER" id="PTHR42643">
    <property type="entry name" value="IONOTROPIC RECEPTOR 20A-RELATED"/>
    <property type="match status" value="1"/>
</dbReference>
<keyword evidence="5 12" id="KW-1133">Transmembrane helix</keyword>
<comment type="subcellular location">
    <subcellularLocation>
        <location evidence="1">Cell membrane</location>
        <topology evidence="1">Multi-pass membrane protein</topology>
    </subcellularLocation>
</comment>
<keyword evidence="9" id="KW-0325">Glycoprotein</keyword>
<gene>
    <name evidence="14" type="ORF">Fcan01_10835</name>
</gene>
<keyword evidence="11" id="KW-0407">Ion channel</keyword>
<dbReference type="EMBL" id="LNIX01000005">
    <property type="protein sequence ID" value="OXA54043.1"/>
    <property type="molecule type" value="Genomic_DNA"/>
</dbReference>